<evidence type="ECO:0000313" key="1">
    <source>
        <dbReference type="EMBL" id="VAW70730.1"/>
    </source>
</evidence>
<proteinExistence type="predicted"/>
<accession>A0A3B0Y1B6</accession>
<sequence length="130" mass="15236">MNRHIHSFLSPSIASIFLLFSSNLYACDPCDPSTRKPTKADYNELCSIYKNITRKHSNLSTNTDIKENELMFIVNRELPVLFNELYIVYMGTNSRVRYSYIQEYAKLANKITWECEAAKQYYINDLKKDS</sequence>
<gene>
    <name evidence="1" type="ORF">MNBD_GAMMA10-514</name>
</gene>
<dbReference type="EMBL" id="UOFJ01000550">
    <property type="protein sequence ID" value="VAW70730.1"/>
    <property type="molecule type" value="Genomic_DNA"/>
</dbReference>
<reference evidence="1" key="1">
    <citation type="submission" date="2018-06" db="EMBL/GenBank/DDBJ databases">
        <authorList>
            <person name="Zhirakovskaya E."/>
        </authorList>
    </citation>
    <scope>NUCLEOTIDE SEQUENCE</scope>
</reference>
<name>A0A3B0Y1B6_9ZZZZ</name>
<organism evidence="1">
    <name type="scientific">hydrothermal vent metagenome</name>
    <dbReference type="NCBI Taxonomy" id="652676"/>
    <lineage>
        <taxon>unclassified sequences</taxon>
        <taxon>metagenomes</taxon>
        <taxon>ecological metagenomes</taxon>
    </lineage>
</organism>
<protein>
    <submittedName>
        <fullName evidence="1">Uncharacterized protein</fullName>
    </submittedName>
</protein>
<dbReference type="AlphaFoldDB" id="A0A3B0Y1B6"/>